<gene>
    <name evidence="2" type="ordered locus">Psta_1571</name>
</gene>
<dbReference type="EMBL" id="CP001848">
    <property type="protein sequence ID" value="ADB16246.1"/>
    <property type="molecule type" value="Genomic_DNA"/>
</dbReference>
<keyword evidence="3" id="KW-1185">Reference proteome</keyword>
<dbReference type="HOGENOM" id="CLU_1213904_0_0_0"/>
<dbReference type="KEGG" id="psl:Psta_1571"/>
<evidence type="ECO:0000256" key="1">
    <source>
        <dbReference type="SAM" id="MobiDB-lite"/>
    </source>
</evidence>
<dbReference type="OrthoDB" id="279801at2"/>
<dbReference type="AlphaFoldDB" id="D2QY32"/>
<evidence type="ECO:0000313" key="3">
    <source>
        <dbReference type="Proteomes" id="UP000001887"/>
    </source>
</evidence>
<feature type="compositionally biased region" description="Low complexity" evidence="1">
    <location>
        <begin position="210"/>
        <end position="221"/>
    </location>
</feature>
<sequence length="228" mass="24021" precursor="true">MSRPFVWSSILLALITLNIDAQEREAAPPVDAPAEAVFSGPQIGEPIAPFPVQLLTGDDTGKKIELAADAGEKPTLIFFIHEVNRPSIGLARVLMNYAATRKADGLESALVFLSADKTETQAFVGRASGALPQRVPVAIASDGAEGPGSWGLNRKVQVTIVLANKKEVVGNWALVQPGLATDAPPVLAAICKQVGGEPPAIEKLLESPMRGPQRGQQPRPGGTEKKPE</sequence>
<proteinExistence type="predicted"/>
<name>D2QY32_PIRSD</name>
<dbReference type="Proteomes" id="UP000001887">
    <property type="component" value="Chromosome"/>
</dbReference>
<evidence type="ECO:0000313" key="2">
    <source>
        <dbReference type="EMBL" id="ADB16246.1"/>
    </source>
</evidence>
<feature type="region of interest" description="Disordered" evidence="1">
    <location>
        <begin position="200"/>
        <end position="228"/>
    </location>
</feature>
<dbReference type="eggNOG" id="ENOG5034957">
    <property type="taxonomic scope" value="Bacteria"/>
</dbReference>
<reference evidence="2 3" key="1">
    <citation type="journal article" date="2009" name="Stand. Genomic Sci.">
        <title>Complete genome sequence of Pirellula staleyi type strain (ATCC 27377).</title>
        <authorList>
            <person name="Clum A."/>
            <person name="Tindall B.J."/>
            <person name="Sikorski J."/>
            <person name="Ivanova N."/>
            <person name="Mavrommatis K."/>
            <person name="Lucas S."/>
            <person name="Glavina del Rio T."/>
            <person name="Nolan M."/>
            <person name="Chen F."/>
            <person name="Tice H."/>
            <person name="Pitluck S."/>
            <person name="Cheng J.F."/>
            <person name="Chertkov O."/>
            <person name="Brettin T."/>
            <person name="Han C."/>
            <person name="Detter J.C."/>
            <person name="Kuske C."/>
            <person name="Bruce D."/>
            <person name="Goodwin L."/>
            <person name="Ovchinikova G."/>
            <person name="Pati A."/>
            <person name="Mikhailova N."/>
            <person name="Chen A."/>
            <person name="Palaniappan K."/>
            <person name="Land M."/>
            <person name="Hauser L."/>
            <person name="Chang Y.J."/>
            <person name="Jeffries C.D."/>
            <person name="Chain P."/>
            <person name="Rohde M."/>
            <person name="Goker M."/>
            <person name="Bristow J."/>
            <person name="Eisen J.A."/>
            <person name="Markowitz V."/>
            <person name="Hugenholtz P."/>
            <person name="Kyrpides N.C."/>
            <person name="Klenk H.P."/>
            <person name="Lapidus A."/>
        </authorList>
    </citation>
    <scope>NUCLEOTIDE SEQUENCE [LARGE SCALE GENOMIC DNA]</scope>
    <source>
        <strain evidence="3">ATCC 27377 / DSM 6068 / ICPB 4128</strain>
    </source>
</reference>
<evidence type="ECO:0008006" key="4">
    <source>
        <dbReference type="Google" id="ProtNLM"/>
    </source>
</evidence>
<protein>
    <recommendedName>
        <fullName evidence="4">Thioredoxin domain-containing protein</fullName>
    </recommendedName>
</protein>
<organism evidence="2 3">
    <name type="scientific">Pirellula staleyi (strain ATCC 27377 / DSM 6068 / ICPB 4128)</name>
    <name type="common">Pirella staleyi</name>
    <dbReference type="NCBI Taxonomy" id="530564"/>
    <lineage>
        <taxon>Bacteria</taxon>
        <taxon>Pseudomonadati</taxon>
        <taxon>Planctomycetota</taxon>
        <taxon>Planctomycetia</taxon>
        <taxon>Pirellulales</taxon>
        <taxon>Pirellulaceae</taxon>
        <taxon>Pirellula</taxon>
    </lineage>
</organism>
<accession>D2QY32</accession>